<dbReference type="Proteomes" id="UP001147782">
    <property type="component" value="Unassembled WGS sequence"/>
</dbReference>
<feature type="transmembrane region" description="Helical" evidence="1">
    <location>
        <begin position="66"/>
        <end position="84"/>
    </location>
</feature>
<gene>
    <name evidence="2" type="ORF">N7496_010661</name>
</gene>
<reference evidence="2" key="1">
    <citation type="submission" date="2022-11" db="EMBL/GenBank/DDBJ databases">
        <authorList>
            <person name="Petersen C."/>
        </authorList>
    </citation>
    <scope>NUCLEOTIDE SEQUENCE</scope>
    <source>
        <strain evidence="2">IBT 29864</strain>
    </source>
</reference>
<evidence type="ECO:0000256" key="1">
    <source>
        <dbReference type="SAM" id="Phobius"/>
    </source>
</evidence>
<dbReference type="GeneID" id="81442753"/>
<comment type="caution">
    <text evidence="2">The sequence shown here is derived from an EMBL/GenBank/DDBJ whole genome shotgun (WGS) entry which is preliminary data.</text>
</comment>
<sequence length="217" mass="23828">MMAPVETTGRYSNISRGISDDLLFRLCWRRQSCSSCLAGDVGCSWCPIVSLAAYCLRSAELLWKVYLFPIFIAIVIILTSSACVPNSARLPILAPIGSSHICPLGFEERWELRTLPFGCNASSLTVISVVVSILGTLAAIATGFGITYLANSVRRRWTGTNRGNLNDQGEGLAFGTLFYKLPFALVRIFGKCRQRDGQSQLLVEEARDNGETRPLLE</sequence>
<name>A0A9W9RW70_9EURO</name>
<protein>
    <submittedName>
        <fullName evidence="2">Uncharacterized protein</fullName>
    </submittedName>
</protein>
<dbReference type="EMBL" id="JAPZBS010000008">
    <property type="protein sequence ID" value="KAJ5364948.1"/>
    <property type="molecule type" value="Genomic_DNA"/>
</dbReference>
<dbReference type="AlphaFoldDB" id="A0A9W9RW70"/>
<dbReference type="OrthoDB" id="5427091at2759"/>
<reference evidence="2" key="2">
    <citation type="journal article" date="2023" name="IMA Fungus">
        <title>Comparative genomic study of the Penicillium genus elucidates a diverse pangenome and 15 lateral gene transfer events.</title>
        <authorList>
            <person name="Petersen C."/>
            <person name="Sorensen T."/>
            <person name="Nielsen M.R."/>
            <person name="Sondergaard T.E."/>
            <person name="Sorensen J.L."/>
            <person name="Fitzpatrick D.A."/>
            <person name="Frisvad J.C."/>
            <person name="Nielsen K.L."/>
        </authorList>
    </citation>
    <scope>NUCLEOTIDE SEQUENCE</scope>
    <source>
        <strain evidence="2">IBT 29864</strain>
    </source>
</reference>
<keyword evidence="1" id="KW-0812">Transmembrane</keyword>
<feature type="transmembrane region" description="Helical" evidence="1">
    <location>
        <begin position="123"/>
        <end position="151"/>
    </location>
</feature>
<organism evidence="2 3">
    <name type="scientific">Penicillium cataractarum</name>
    <dbReference type="NCBI Taxonomy" id="2100454"/>
    <lineage>
        <taxon>Eukaryota</taxon>
        <taxon>Fungi</taxon>
        <taxon>Dikarya</taxon>
        <taxon>Ascomycota</taxon>
        <taxon>Pezizomycotina</taxon>
        <taxon>Eurotiomycetes</taxon>
        <taxon>Eurotiomycetidae</taxon>
        <taxon>Eurotiales</taxon>
        <taxon>Aspergillaceae</taxon>
        <taxon>Penicillium</taxon>
    </lineage>
</organism>
<keyword evidence="1" id="KW-1133">Transmembrane helix</keyword>
<dbReference type="RefSeq" id="XP_056552574.1">
    <property type="nucleotide sequence ID" value="XM_056703574.1"/>
</dbReference>
<evidence type="ECO:0000313" key="3">
    <source>
        <dbReference type="Proteomes" id="UP001147782"/>
    </source>
</evidence>
<keyword evidence="3" id="KW-1185">Reference proteome</keyword>
<proteinExistence type="predicted"/>
<keyword evidence="1" id="KW-0472">Membrane</keyword>
<evidence type="ECO:0000313" key="2">
    <source>
        <dbReference type="EMBL" id="KAJ5364948.1"/>
    </source>
</evidence>
<accession>A0A9W9RW70</accession>